<dbReference type="PANTHER" id="PTHR10996:SF257">
    <property type="entry name" value="GLYOXYLATE REDUCTASE 1"/>
    <property type="match status" value="1"/>
</dbReference>
<dbReference type="GeneID" id="80907077"/>
<proteinExistence type="inferred from homology"/>
<evidence type="ECO:0000256" key="1">
    <source>
        <dbReference type="ARBA" id="ARBA00005854"/>
    </source>
</evidence>
<dbReference type="Proteomes" id="UP001140513">
    <property type="component" value="Unassembled WGS sequence"/>
</dbReference>
<keyword evidence="2 4" id="KW-0560">Oxidoreductase</keyword>
<dbReference type="Gene3D" id="3.40.50.720">
    <property type="entry name" value="NAD(P)-binding Rossmann-like Domain"/>
    <property type="match status" value="2"/>
</dbReference>
<dbReference type="FunFam" id="3.40.50.720:FF:000282">
    <property type="entry name" value="Glyoxylate reductase protein"/>
    <property type="match status" value="1"/>
</dbReference>
<evidence type="ECO:0000259" key="6">
    <source>
        <dbReference type="Pfam" id="PF02826"/>
    </source>
</evidence>
<dbReference type="InterPro" id="IPR006139">
    <property type="entry name" value="D-isomer_2_OHA_DH_cat_dom"/>
</dbReference>
<gene>
    <name evidence="7" type="ORF">N0V89_003547</name>
</gene>
<evidence type="ECO:0000259" key="5">
    <source>
        <dbReference type="Pfam" id="PF00389"/>
    </source>
</evidence>
<dbReference type="Pfam" id="PF02826">
    <property type="entry name" value="2-Hacid_dh_C"/>
    <property type="match status" value="1"/>
</dbReference>
<dbReference type="EMBL" id="JAPEUX010000003">
    <property type="protein sequence ID" value="KAJ4355530.1"/>
    <property type="molecule type" value="Genomic_DNA"/>
</dbReference>
<feature type="domain" description="D-isomer specific 2-hydroxyacid dehydrogenase catalytic" evidence="5">
    <location>
        <begin position="39"/>
        <end position="325"/>
    </location>
</feature>
<keyword evidence="3" id="KW-0520">NAD</keyword>
<dbReference type="GO" id="GO:0005829">
    <property type="term" value="C:cytosol"/>
    <property type="evidence" value="ECO:0007669"/>
    <property type="project" value="TreeGrafter"/>
</dbReference>
<evidence type="ECO:0000313" key="7">
    <source>
        <dbReference type="EMBL" id="KAJ4355530.1"/>
    </source>
</evidence>
<evidence type="ECO:0000256" key="2">
    <source>
        <dbReference type="ARBA" id="ARBA00023002"/>
    </source>
</evidence>
<dbReference type="Pfam" id="PF00389">
    <property type="entry name" value="2-Hacid_dh"/>
    <property type="match status" value="1"/>
</dbReference>
<name>A0A9W8XMV5_9PLEO</name>
<dbReference type="AlphaFoldDB" id="A0A9W8XMV5"/>
<keyword evidence="8" id="KW-1185">Reference proteome</keyword>
<dbReference type="PROSITE" id="PS00065">
    <property type="entry name" value="D_2_HYDROXYACID_DH_1"/>
    <property type="match status" value="1"/>
</dbReference>
<dbReference type="GO" id="GO:0030267">
    <property type="term" value="F:glyoxylate reductase (NADPH) activity"/>
    <property type="evidence" value="ECO:0007669"/>
    <property type="project" value="TreeGrafter"/>
</dbReference>
<protein>
    <recommendedName>
        <fullName evidence="9">Glyoxylate reductase</fullName>
    </recommendedName>
</protein>
<evidence type="ECO:0000313" key="8">
    <source>
        <dbReference type="Proteomes" id="UP001140513"/>
    </source>
</evidence>
<dbReference type="RefSeq" id="XP_056072656.1">
    <property type="nucleotide sequence ID" value="XM_056212348.1"/>
</dbReference>
<dbReference type="PANTHER" id="PTHR10996">
    <property type="entry name" value="2-HYDROXYACID DEHYDROGENASE-RELATED"/>
    <property type="match status" value="1"/>
</dbReference>
<dbReference type="OrthoDB" id="9991913at2759"/>
<dbReference type="InterPro" id="IPR036291">
    <property type="entry name" value="NAD(P)-bd_dom_sf"/>
</dbReference>
<feature type="domain" description="D-isomer specific 2-hydroxyacid dehydrogenase NAD-binding" evidence="6">
    <location>
        <begin position="122"/>
        <end position="294"/>
    </location>
</feature>
<evidence type="ECO:0000256" key="3">
    <source>
        <dbReference type="ARBA" id="ARBA00023027"/>
    </source>
</evidence>
<reference evidence="7" key="1">
    <citation type="submission" date="2022-10" db="EMBL/GenBank/DDBJ databases">
        <title>Tapping the CABI collections for fungal endophytes: first genome assemblies for Collariella, Neodidymelliopsis, Ascochyta clinopodiicola, Didymella pomorum, Didymosphaeria variabile, Neocosmospora piperis and Neocucurbitaria cava.</title>
        <authorList>
            <person name="Hill R."/>
        </authorList>
    </citation>
    <scope>NUCLEOTIDE SEQUENCE</scope>
    <source>
        <strain evidence="7">IMI 356815</strain>
    </source>
</reference>
<dbReference type="SUPFAM" id="SSF52283">
    <property type="entry name" value="Formate/glycerate dehydrogenase catalytic domain-like"/>
    <property type="match status" value="1"/>
</dbReference>
<dbReference type="InterPro" id="IPR006140">
    <property type="entry name" value="D-isomer_DH_NAD-bd"/>
</dbReference>
<dbReference type="GO" id="GO:0016618">
    <property type="term" value="F:hydroxypyruvate reductase [NAD(P)H] activity"/>
    <property type="evidence" value="ECO:0007669"/>
    <property type="project" value="TreeGrafter"/>
</dbReference>
<evidence type="ECO:0000256" key="4">
    <source>
        <dbReference type="RuleBase" id="RU003719"/>
    </source>
</evidence>
<dbReference type="InterPro" id="IPR029753">
    <property type="entry name" value="D-isomer_DH_CS"/>
</dbReference>
<dbReference type="CDD" id="cd12168">
    <property type="entry name" value="Mand_dh_like"/>
    <property type="match status" value="1"/>
</dbReference>
<comment type="similarity">
    <text evidence="1 4">Belongs to the D-isomer specific 2-hydroxyacid dehydrogenase family.</text>
</comment>
<dbReference type="GO" id="GO:0051287">
    <property type="term" value="F:NAD binding"/>
    <property type="evidence" value="ECO:0007669"/>
    <property type="project" value="InterPro"/>
</dbReference>
<sequence length="335" mass="36875">MTQRAALLIGALTHTRKEWEQIRSIASKLYEYPSGTREEFISKCKSGAFDGIYALYRSNDSNKYTGNFNDELLDVLPKSLKFICHNGAGYDNIDVPACTKRGISVSSTPIAVDDATADVAIFLMLGALRNITHSFQAVRQGKWRGNFALGHDPKNKVLGILGMGGIGSAVAHRAKAFGMKIQYHNRKQLPAEKEEGSKYVTFDELLETSDVLSLNLSLNASTRHIIGKDEFDKMKDGIIIVNTARGPLIDEAALVDALKSGKVWSAGLDVFEEEPKIHPGLLEAENVVLLPHMGTATYETQRDMELLVLDNLKAALQSDTLLTQVPEQKQESARI</sequence>
<organism evidence="7 8">
    <name type="scientific">Didymosphaeria variabile</name>
    <dbReference type="NCBI Taxonomy" id="1932322"/>
    <lineage>
        <taxon>Eukaryota</taxon>
        <taxon>Fungi</taxon>
        <taxon>Dikarya</taxon>
        <taxon>Ascomycota</taxon>
        <taxon>Pezizomycotina</taxon>
        <taxon>Dothideomycetes</taxon>
        <taxon>Pleosporomycetidae</taxon>
        <taxon>Pleosporales</taxon>
        <taxon>Massarineae</taxon>
        <taxon>Didymosphaeriaceae</taxon>
        <taxon>Didymosphaeria</taxon>
    </lineage>
</organism>
<dbReference type="SUPFAM" id="SSF51735">
    <property type="entry name" value="NAD(P)-binding Rossmann-fold domains"/>
    <property type="match status" value="1"/>
</dbReference>
<dbReference type="InterPro" id="IPR029752">
    <property type="entry name" value="D-isomer_DH_CS1"/>
</dbReference>
<dbReference type="PROSITE" id="PS00671">
    <property type="entry name" value="D_2_HYDROXYACID_DH_3"/>
    <property type="match status" value="1"/>
</dbReference>
<dbReference type="InterPro" id="IPR050223">
    <property type="entry name" value="D-isomer_2-hydroxyacid_DH"/>
</dbReference>
<accession>A0A9W8XMV5</accession>
<evidence type="ECO:0008006" key="9">
    <source>
        <dbReference type="Google" id="ProtNLM"/>
    </source>
</evidence>
<comment type="caution">
    <text evidence="7">The sequence shown here is derived from an EMBL/GenBank/DDBJ whole genome shotgun (WGS) entry which is preliminary data.</text>
</comment>